<dbReference type="PANTHER" id="PTHR34653">
    <property type="match status" value="1"/>
</dbReference>
<proteinExistence type="inferred from homology"/>
<dbReference type="HAMAP" id="MF_00724">
    <property type="entry name" value="FliE"/>
    <property type="match status" value="1"/>
</dbReference>
<dbReference type="AlphaFoldDB" id="A0A0V8JDQ5"/>
<dbReference type="OrthoDB" id="9812413at2"/>
<dbReference type="GO" id="GO:0005198">
    <property type="term" value="F:structural molecule activity"/>
    <property type="evidence" value="ECO:0007669"/>
    <property type="project" value="UniProtKB-UniRule"/>
</dbReference>
<gene>
    <name evidence="4" type="primary">fliE</name>
    <name evidence="6" type="ORF">AS030_05965</name>
</gene>
<evidence type="ECO:0000256" key="3">
    <source>
        <dbReference type="ARBA" id="ARBA00023143"/>
    </source>
</evidence>
<keyword evidence="7" id="KW-1185">Reference proteome</keyword>
<protein>
    <recommendedName>
        <fullName evidence="4 5">Flagellar hook-basal body complex protein FliE</fullName>
    </recommendedName>
</protein>
<organism evidence="6 7">
    <name type="scientific">Fictibacillus enclensis</name>
    <dbReference type="NCBI Taxonomy" id="1017270"/>
    <lineage>
        <taxon>Bacteria</taxon>
        <taxon>Bacillati</taxon>
        <taxon>Bacillota</taxon>
        <taxon>Bacilli</taxon>
        <taxon>Bacillales</taxon>
        <taxon>Fictibacillaceae</taxon>
        <taxon>Fictibacillus</taxon>
    </lineage>
</organism>
<accession>A0A0V8JDQ5</accession>
<dbReference type="PANTHER" id="PTHR34653:SF1">
    <property type="entry name" value="FLAGELLAR HOOK-BASAL BODY COMPLEX PROTEIN FLIE"/>
    <property type="match status" value="1"/>
</dbReference>
<evidence type="ECO:0000256" key="4">
    <source>
        <dbReference type="HAMAP-Rule" id="MF_00724"/>
    </source>
</evidence>
<comment type="caution">
    <text evidence="6">The sequence shown here is derived from an EMBL/GenBank/DDBJ whole genome shotgun (WGS) entry which is preliminary data.</text>
</comment>
<reference evidence="6 7" key="1">
    <citation type="journal article" date="2014" name="Antonie Van Leeuwenhoek">
        <title>Fictibacillus enclensis sp. nov., isolated from marine sediment.</title>
        <authorList>
            <person name="Dastager S.G."/>
            <person name="Mawlankar R."/>
            <person name="Srinivasan K."/>
            <person name="Tang S.K."/>
            <person name="Lee J.C."/>
            <person name="Ramana V.V."/>
            <person name="Shouche Y.S."/>
        </authorList>
    </citation>
    <scope>NUCLEOTIDE SEQUENCE [LARGE SCALE GENOMIC DNA]</scope>
    <source>
        <strain evidence="6 7">NIO-1003</strain>
    </source>
</reference>
<keyword evidence="3 4" id="KW-0975">Bacterial flagellum</keyword>
<evidence type="ECO:0000313" key="6">
    <source>
        <dbReference type="EMBL" id="KSU85066.1"/>
    </source>
</evidence>
<dbReference type="PRINTS" id="PR01006">
    <property type="entry name" value="FLGHOOKFLIE"/>
</dbReference>
<evidence type="ECO:0000256" key="1">
    <source>
        <dbReference type="ARBA" id="ARBA00004117"/>
    </source>
</evidence>
<dbReference type="Pfam" id="PF02049">
    <property type="entry name" value="FliE"/>
    <property type="match status" value="1"/>
</dbReference>
<evidence type="ECO:0000313" key="7">
    <source>
        <dbReference type="Proteomes" id="UP000054099"/>
    </source>
</evidence>
<name>A0A0V8JDQ5_9BACL</name>
<dbReference type="GO" id="GO:0071973">
    <property type="term" value="P:bacterial-type flagellum-dependent cell motility"/>
    <property type="evidence" value="ECO:0007669"/>
    <property type="project" value="InterPro"/>
</dbReference>
<dbReference type="GO" id="GO:0009425">
    <property type="term" value="C:bacterial-type flagellum basal body"/>
    <property type="evidence" value="ECO:0007669"/>
    <property type="project" value="UniProtKB-SubCell"/>
</dbReference>
<sequence>MSSFTISSAAHLAKAAYPAQKQSPSAAEQSFSSMLGKMIKNVNDSQHASNQATEQLVTGKTTDLHQVMIAAEKASLTLQTTLEIRNKVVEAYQEVMRTQL</sequence>
<dbReference type="Proteomes" id="UP000054099">
    <property type="component" value="Unassembled WGS sequence"/>
</dbReference>
<comment type="similarity">
    <text evidence="2 4">Belongs to the FliE family.</text>
</comment>
<evidence type="ECO:0000256" key="2">
    <source>
        <dbReference type="ARBA" id="ARBA00009272"/>
    </source>
</evidence>
<evidence type="ECO:0000256" key="5">
    <source>
        <dbReference type="NCBIfam" id="TIGR00205"/>
    </source>
</evidence>
<comment type="subcellular location">
    <subcellularLocation>
        <location evidence="1 4">Bacterial flagellum basal body</location>
    </subcellularLocation>
</comment>
<dbReference type="NCBIfam" id="TIGR00205">
    <property type="entry name" value="fliE"/>
    <property type="match status" value="1"/>
</dbReference>
<dbReference type="InterPro" id="IPR001624">
    <property type="entry name" value="FliE"/>
</dbReference>
<dbReference type="RefSeq" id="WP_061969423.1">
    <property type="nucleotide sequence ID" value="NZ_FMAV01000001.1"/>
</dbReference>
<dbReference type="GO" id="GO:0003774">
    <property type="term" value="F:cytoskeletal motor activity"/>
    <property type="evidence" value="ECO:0007669"/>
    <property type="project" value="InterPro"/>
</dbReference>
<dbReference type="EMBL" id="LNQN01000001">
    <property type="protein sequence ID" value="KSU85066.1"/>
    <property type="molecule type" value="Genomic_DNA"/>
</dbReference>